<dbReference type="InterPro" id="IPR036264">
    <property type="entry name" value="Bact_exopeptidase_dim_dom"/>
</dbReference>
<name>A0A0D7BMS0_9AGAR</name>
<dbReference type="PANTHER" id="PTHR30575">
    <property type="entry name" value="PEPTIDASE M20"/>
    <property type="match status" value="1"/>
</dbReference>
<accession>A0A0D7BMS0</accession>
<evidence type="ECO:0000256" key="2">
    <source>
        <dbReference type="PIRNR" id="PIRNR037226"/>
    </source>
</evidence>
<evidence type="ECO:0000256" key="1">
    <source>
        <dbReference type="ARBA" id="ARBA00006247"/>
    </source>
</evidence>
<comment type="similarity">
    <text evidence="1 2">Belongs to the peptidase M20A family.</text>
</comment>
<dbReference type="FunFam" id="3.30.70.360:FF:000004">
    <property type="entry name" value="Peptidase M20 domain-containing protein 2"/>
    <property type="match status" value="1"/>
</dbReference>
<dbReference type="InterPro" id="IPR017144">
    <property type="entry name" value="Xaa-Arg_dipeptidase"/>
</dbReference>
<feature type="domain" description="Peptidase M20 dimerisation" evidence="3">
    <location>
        <begin position="191"/>
        <end position="284"/>
    </location>
</feature>
<dbReference type="InterPro" id="IPR002933">
    <property type="entry name" value="Peptidase_M20"/>
</dbReference>
<protein>
    <recommendedName>
        <fullName evidence="2">Peptidase M20 domain-containing protein 2</fullName>
    </recommendedName>
</protein>
<dbReference type="Gene3D" id="3.40.630.10">
    <property type="entry name" value="Zn peptidases"/>
    <property type="match status" value="1"/>
</dbReference>
<dbReference type="PANTHER" id="PTHR30575:SF0">
    <property type="entry name" value="XAA-ARG DIPEPTIDASE"/>
    <property type="match status" value="1"/>
</dbReference>
<dbReference type="SUPFAM" id="SSF55031">
    <property type="entry name" value="Bacterial exopeptidase dimerisation domain"/>
    <property type="match status" value="1"/>
</dbReference>
<dbReference type="SUPFAM" id="SSF53187">
    <property type="entry name" value="Zn-dependent exopeptidases"/>
    <property type="match status" value="1"/>
</dbReference>
<proteinExistence type="inferred from homology"/>
<reference evidence="4 5" key="1">
    <citation type="journal article" date="2015" name="Fungal Genet. Biol.">
        <title>Evolution of novel wood decay mechanisms in Agaricales revealed by the genome sequences of Fistulina hepatica and Cylindrobasidium torrendii.</title>
        <authorList>
            <person name="Floudas D."/>
            <person name="Held B.W."/>
            <person name="Riley R."/>
            <person name="Nagy L.G."/>
            <person name="Koehler G."/>
            <person name="Ransdell A.S."/>
            <person name="Younus H."/>
            <person name="Chow J."/>
            <person name="Chiniquy J."/>
            <person name="Lipzen A."/>
            <person name="Tritt A."/>
            <person name="Sun H."/>
            <person name="Haridas S."/>
            <person name="LaButti K."/>
            <person name="Ohm R.A."/>
            <person name="Kues U."/>
            <person name="Blanchette R.A."/>
            <person name="Grigoriev I.V."/>
            <person name="Minto R.E."/>
            <person name="Hibbett D.S."/>
        </authorList>
    </citation>
    <scope>NUCLEOTIDE SEQUENCE [LARGE SCALE GENOMIC DNA]</scope>
    <source>
        <strain evidence="4 5">FP15055 ss-10</strain>
    </source>
</reference>
<dbReference type="InterPro" id="IPR017439">
    <property type="entry name" value="Amidohydrolase"/>
</dbReference>
<gene>
    <name evidence="4" type="ORF">CYLTODRAFT_429232</name>
</gene>
<evidence type="ECO:0000259" key="3">
    <source>
        <dbReference type="Pfam" id="PF07687"/>
    </source>
</evidence>
<dbReference type="OrthoDB" id="6119954at2759"/>
<dbReference type="GO" id="GO:0016805">
    <property type="term" value="F:dipeptidase activity"/>
    <property type="evidence" value="ECO:0007669"/>
    <property type="project" value="InterPro"/>
</dbReference>
<dbReference type="InterPro" id="IPR011650">
    <property type="entry name" value="Peptidase_M20_dimer"/>
</dbReference>
<keyword evidence="5" id="KW-1185">Reference proteome</keyword>
<dbReference type="CDD" id="cd05672">
    <property type="entry name" value="M20_ACY1L2-like"/>
    <property type="match status" value="1"/>
</dbReference>
<sequence length="413" mass="43882">MDDFLPAYSRTQQPDPAEVVNIVNSTIASANGELRALSLDIHDHPETAFKEKHAHDVLTAFVAERGFTVQKHYLGLDTAWRAEFSYGHGGRVIGINSEMDALAGIGHACGHNLIAAGGVAVALALKQALVQTNTAGKVVLLGTPAEEGGGGKVILLERGGYTDMDVCVMSHPMGGPVEGSVAIGSSSAIQTIDVEYTGHTAHAAAAPWEGTNALDAAFIAYSSIAVLRQQMKPECRVHGRIGGKDWLPNVIPDNAALTWIVRAPTNEEVTDLMERVRACFDAAALATGCKISVKYGVPYSQLVPNPALALEFVKVANREYKMEAFKAGTSASTDFGNVSFELPSLHPNYAIPTEANGGNHTAAFAKSARTMEAHDLAMKVAKALAITAYKVVKDDAFYEEVKSSFKATKATRC</sequence>
<evidence type="ECO:0000313" key="4">
    <source>
        <dbReference type="EMBL" id="KIY71853.1"/>
    </source>
</evidence>
<dbReference type="AlphaFoldDB" id="A0A0D7BMS0"/>
<dbReference type="NCBIfam" id="TIGR01891">
    <property type="entry name" value="amidohydrolases"/>
    <property type="match status" value="1"/>
</dbReference>
<organism evidence="4 5">
    <name type="scientific">Cylindrobasidium torrendii FP15055 ss-10</name>
    <dbReference type="NCBI Taxonomy" id="1314674"/>
    <lineage>
        <taxon>Eukaryota</taxon>
        <taxon>Fungi</taxon>
        <taxon>Dikarya</taxon>
        <taxon>Basidiomycota</taxon>
        <taxon>Agaricomycotina</taxon>
        <taxon>Agaricomycetes</taxon>
        <taxon>Agaricomycetidae</taxon>
        <taxon>Agaricales</taxon>
        <taxon>Marasmiineae</taxon>
        <taxon>Physalacriaceae</taxon>
        <taxon>Cylindrobasidium</taxon>
    </lineage>
</organism>
<dbReference type="Proteomes" id="UP000054007">
    <property type="component" value="Unassembled WGS sequence"/>
</dbReference>
<dbReference type="EMBL" id="KN880449">
    <property type="protein sequence ID" value="KIY71853.1"/>
    <property type="molecule type" value="Genomic_DNA"/>
</dbReference>
<dbReference type="Pfam" id="PF01546">
    <property type="entry name" value="Peptidase_M20"/>
    <property type="match status" value="1"/>
</dbReference>
<dbReference type="Pfam" id="PF07687">
    <property type="entry name" value="M20_dimer"/>
    <property type="match status" value="1"/>
</dbReference>
<dbReference type="Gene3D" id="3.30.70.360">
    <property type="match status" value="1"/>
</dbReference>
<dbReference type="InterPro" id="IPR052030">
    <property type="entry name" value="Peptidase_M20/M20A_hydrolases"/>
</dbReference>
<dbReference type="PIRSF" id="PIRSF037226">
    <property type="entry name" value="Amidohydrolase_ACY1L2_prd"/>
    <property type="match status" value="1"/>
</dbReference>
<evidence type="ECO:0000313" key="5">
    <source>
        <dbReference type="Proteomes" id="UP000054007"/>
    </source>
</evidence>